<feature type="compositionally biased region" description="Polar residues" evidence="1">
    <location>
        <begin position="1039"/>
        <end position="1065"/>
    </location>
</feature>
<dbReference type="GeneID" id="28978613"/>
<sequence length="1240" mass="124647">MLYSPPPSSTRAPAACRDSAAMPPPPSPLALFGVAPSLVHRTPLAAQSPNLLYPHPVAPPTPTTASTPAPRRVAKAPNKAAAPGTASKASSAAPPSAAGDTGDDEAGSSTNPSHPLYLAPEYTANPAGPASSADVDFKCPQCDKVYRGKHARSIWRRHLQDKHGIPLSQQPRRTRWDTDASRPKSEEEKRARTLDSKRRWARKNRAEKGGAAGAVKGEGSEEPPAESLTGSVGTPASEQGSEQGAGSVAGAAAFAPPRAARAPPPPPGDDDGEGDSSFDAGSQGGWSDGASGSAAPRPPHHAPTAPYGHPPPGNPFYGAGGASVYGRTPTKYGHPASAYPPPPGGAMDPYYAGFAQRAPLGLPARGAPMPPGAPPYPHDDPRLPPHLRDPHAYAAAVAAANGDEGLHPHASMYPYPPPPNSYPYPYPPPYPHAHPHAHQVAQEQAHGGGSYPHGGPIAYDEYGHPHNPALLSAHPPPRRPSSNGSYGSSNGNPYDNPTIVVGGGGAAAGPSGERSPVVTAGQPAPVALPYYARRHVSPARAMTGHSGIAAGVPMPAISASREPPSRSTAAAAAGLESPVKLRRTGPTGKGKEPGLGAGPGRDDAAGLLLALKAGPSSPMTARDSHHVVQSPVSSVRDQAAGDRDGRRGGGGLSLGRGARAGPSRGGRPIVKAETSEPGTDEDDSDDDDEAEVRAMMLRSRAAAAAASSSAAGAGAAMSPWRAALQNQHVSSPAAAVAVSPRKRGRSESPAAPNLASTSSGEGGSTAAAHALLATAKKAHQYASVVQHGGAAPRTSSWTNSHEMSLVATPTPGNLMRIAMESSPVVRFGNGAAAGGGAAGEQDEGESEADMMGAAAGADDDDEADVDVDHAFTSSSGGGRRPRHGRSVSPSSQKGRRARAVVGASSSSSGGGAGAGGGPGASSSSQSRVLHHHHPVGLTSELGDFDLQPSSSSAMRHHHHHDPLREEDSAMAAPGGSSSGAHPNSSSSSSSHLVTPAPALSRSTTSTAAAAAAAASAALQPQQPVAATHPHDPFLAAPGTSASLPLTMAGSSAPQHGRITSSNAMNGETPMARTSSPPGGFSSFLFSSPAHPQFSKTLGLTAAPGPGVLFTNEGGETPARGVAGAGGAPRGREPSQDELLALATAHSHRERMLDAVKTPVMARVALEGARRAAASAQGGGLGAGSGSGSGSRESTTEGDEGEGESATTGTARDESQSPGKATTFDGEEEDDEDEDGASLDE</sequence>
<dbReference type="AlphaFoldDB" id="A0A0P9EFX7"/>
<feature type="compositionally biased region" description="Polar residues" evidence="1">
    <location>
        <begin position="228"/>
        <end position="238"/>
    </location>
</feature>
<feature type="compositionally biased region" description="Basic and acidic residues" evidence="1">
    <location>
        <begin position="174"/>
        <end position="208"/>
    </location>
</feature>
<feature type="region of interest" description="Disordered" evidence="1">
    <location>
        <begin position="153"/>
        <end position="328"/>
    </location>
</feature>
<dbReference type="EMBL" id="KQ474088">
    <property type="protein sequence ID" value="KPV72257.1"/>
    <property type="molecule type" value="Genomic_DNA"/>
</dbReference>
<feature type="region of interest" description="Disordered" evidence="1">
    <location>
        <begin position="1020"/>
        <end position="1083"/>
    </location>
</feature>
<feature type="compositionally biased region" description="Low complexity" evidence="1">
    <location>
        <begin position="969"/>
        <end position="1001"/>
    </location>
</feature>
<feature type="compositionally biased region" description="Low complexity" evidence="1">
    <location>
        <begin position="79"/>
        <end position="100"/>
    </location>
</feature>
<feature type="region of interest" description="Disordered" evidence="1">
    <location>
        <begin position="1173"/>
        <end position="1240"/>
    </location>
</feature>
<feature type="compositionally biased region" description="Acidic residues" evidence="1">
    <location>
        <begin position="1224"/>
        <end position="1240"/>
    </location>
</feature>
<dbReference type="Proteomes" id="UP000053890">
    <property type="component" value="Unassembled WGS sequence"/>
</dbReference>
<feature type="compositionally biased region" description="Acidic residues" evidence="1">
    <location>
        <begin position="678"/>
        <end position="689"/>
    </location>
</feature>
<feature type="compositionally biased region" description="Low complexity" evidence="1">
    <location>
        <begin position="605"/>
        <end position="615"/>
    </location>
</feature>
<feature type="region of interest" description="Disordered" evidence="1">
    <location>
        <begin position="831"/>
        <end position="1001"/>
    </location>
</feature>
<feature type="region of interest" description="Disordered" evidence="1">
    <location>
        <begin position="426"/>
        <end position="518"/>
    </location>
</feature>
<dbReference type="OrthoDB" id="2333993at2759"/>
<proteinExistence type="predicted"/>
<evidence type="ECO:0000256" key="1">
    <source>
        <dbReference type="SAM" id="MobiDB-lite"/>
    </source>
</evidence>
<feature type="region of interest" description="Disordered" evidence="1">
    <location>
        <begin position="1106"/>
        <end position="1134"/>
    </location>
</feature>
<feature type="region of interest" description="Disordered" evidence="1">
    <location>
        <begin position="49"/>
        <end position="136"/>
    </location>
</feature>
<keyword evidence="3" id="KW-1185">Reference proteome</keyword>
<feature type="region of interest" description="Disordered" evidence="1">
    <location>
        <begin position="1"/>
        <end position="32"/>
    </location>
</feature>
<feature type="compositionally biased region" description="Low complexity" evidence="1">
    <location>
        <begin position="239"/>
        <end position="261"/>
    </location>
</feature>
<gene>
    <name evidence="2" type="ORF">RHOBADRAFT_56069</name>
</gene>
<feature type="compositionally biased region" description="Low complexity" evidence="1">
    <location>
        <begin position="655"/>
        <end position="668"/>
    </location>
</feature>
<accession>A0A0P9EFX7</accession>
<protein>
    <submittedName>
        <fullName evidence="2">Uncharacterized protein</fullName>
    </submittedName>
</protein>
<feature type="compositionally biased region" description="Gly residues" evidence="1">
    <location>
        <begin position="1176"/>
        <end position="1188"/>
    </location>
</feature>
<feature type="compositionally biased region" description="Low complexity" evidence="1">
    <location>
        <begin position="480"/>
        <end position="494"/>
    </location>
</feature>
<name>A0A0P9EFX7_RHOGW</name>
<dbReference type="RefSeq" id="XP_018268306.1">
    <property type="nucleotide sequence ID" value="XM_018418165.1"/>
</dbReference>
<dbReference type="STRING" id="578459.A0A0P9EFX7"/>
<evidence type="ECO:0000313" key="2">
    <source>
        <dbReference type="EMBL" id="KPV72257.1"/>
    </source>
</evidence>
<feature type="region of interest" description="Disordered" evidence="1">
    <location>
        <begin position="557"/>
        <end position="689"/>
    </location>
</feature>
<reference evidence="2 3" key="1">
    <citation type="journal article" date="2015" name="Front. Microbiol.">
        <title>Genome sequence of the plant growth promoting endophytic yeast Rhodotorula graminis WP1.</title>
        <authorList>
            <person name="Firrincieli A."/>
            <person name="Otillar R."/>
            <person name="Salamov A."/>
            <person name="Schmutz J."/>
            <person name="Khan Z."/>
            <person name="Redman R.S."/>
            <person name="Fleck N.D."/>
            <person name="Lindquist E."/>
            <person name="Grigoriev I.V."/>
            <person name="Doty S.L."/>
        </authorList>
    </citation>
    <scope>NUCLEOTIDE SEQUENCE [LARGE SCALE GENOMIC DNA]</scope>
    <source>
        <strain evidence="2 3">WP1</strain>
    </source>
</reference>
<feature type="region of interest" description="Disordered" evidence="1">
    <location>
        <begin position="733"/>
        <end position="763"/>
    </location>
</feature>
<feature type="compositionally biased region" description="Low complexity" evidence="1">
    <location>
        <begin position="1074"/>
        <end position="1083"/>
    </location>
</feature>
<feature type="compositionally biased region" description="Gly residues" evidence="1">
    <location>
        <begin position="908"/>
        <end position="919"/>
    </location>
</feature>
<evidence type="ECO:0000313" key="3">
    <source>
        <dbReference type="Proteomes" id="UP000053890"/>
    </source>
</evidence>
<organism evidence="2 3">
    <name type="scientific">Rhodotorula graminis (strain WP1)</name>
    <dbReference type="NCBI Taxonomy" id="578459"/>
    <lineage>
        <taxon>Eukaryota</taxon>
        <taxon>Fungi</taxon>
        <taxon>Dikarya</taxon>
        <taxon>Basidiomycota</taxon>
        <taxon>Pucciniomycotina</taxon>
        <taxon>Microbotryomycetes</taxon>
        <taxon>Sporidiobolales</taxon>
        <taxon>Sporidiobolaceae</taxon>
        <taxon>Rhodotorula</taxon>
    </lineage>
</organism>
<dbReference type="OMA" id="HHPVGLT"/>